<evidence type="ECO:0000256" key="1">
    <source>
        <dbReference type="ARBA" id="ARBA00010481"/>
    </source>
</evidence>
<reference evidence="9" key="1">
    <citation type="journal article" date="2023" name="Science">
        <title>Elucidation of the pathway for biosynthesis of saponin adjuvants from the soapbark tree.</title>
        <authorList>
            <person name="Reed J."/>
            <person name="Orme A."/>
            <person name="El-Demerdash A."/>
            <person name="Owen C."/>
            <person name="Martin L.B.B."/>
            <person name="Misra R.C."/>
            <person name="Kikuchi S."/>
            <person name="Rejzek M."/>
            <person name="Martin A.C."/>
            <person name="Harkess A."/>
            <person name="Leebens-Mack J."/>
            <person name="Louveau T."/>
            <person name="Stephenson M.J."/>
            <person name="Osbourn A."/>
        </authorList>
    </citation>
    <scope>NUCLEOTIDE SEQUENCE</scope>
    <source>
        <strain evidence="9">S10</strain>
    </source>
</reference>
<keyword evidence="10" id="KW-1185">Reference proteome</keyword>
<evidence type="ECO:0000256" key="2">
    <source>
        <dbReference type="ARBA" id="ARBA00022676"/>
    </source>
</evidence>
<evidence type="ECO:0000256" key="7">
    <source>
        <dbReference type="RuleBase" id="RU367004"/>
    </source>
</evidence>
<keyword evidence="4 7" id="KW-0333">Golgi apparatus</keyword>
<dbReference type="EC" id="2.4.1.-" evidence="7"/>
<dbReference type="GO" id="GO:0008107">
    <property type="term" value="F:galactoside 2-alpha-L-fucosyltransferase activity"/>
    <property type="evidence" value="ECO:0007669"/>
    <property type="project" value="InterPro"/>
</dbReference>
<sequence length="628" mass="71054">MEILNVTLERLGLRSNRRVLIVYYIMLPSLLMGALLMYQISNFGLFEGKGLYKTNVLEEGKPLNVTDSKVLEGEGKPRNVTTSKVLEGEGKPRNVTASKVLEGEGKPQNVTASMVLEGEGKTQNVPASKVLEGRSQSITASSSGSKNESYIGTKVDSSPNTITRVPMVKLLGGLLAPGFDEGTCISRYHSYLYHKASPRKPSPYLISKLRNYEDLHKQCGPHSKSYNKTVTRLIKNSKINFTTRCSYIVWKGSNGLGNRMISLSSVFLYAVLTDRVLLVEFRHDMSGLFCEPFPNSSWEFPGNILTTSYLKHLQTYESLVQNNMANTTKWVLPSILYLNLQHSREHDKLFHCDHSQDLLRKIPALILLSDQYFVPSLFMTPYFKQELSKMFPEKGTIFHHMGRYLFHPSNKAWRLISSFYDANLAKADEKIGLQIRVFNTRKSPYQTIMASILECTLNNKLLPELDMRKSVPSPTKNRTFKSVFVASLHSEYAENLTNMYWRKPTVTGEIIQVYQASHEGKQKPGDNIQNMKAWSEIYLLSLCDVLVTSSKSTFGYVAQGLGGLKPWILYRSWGEKIPKLCQQALSMEPCFHYPPKSDCNAKNKVDITSVFPYMKACEDFIPGVKLVD</sequence>
<dbReference type="FunFam" id="3.40.50.11340:FF:000005">
    <property type="entry name" value="Galactoside 2-alpha-L-fucosyltransferase"/>
    <property type="match status" value="1"/>
</dbReference>
<evidence type="ECO:0000313" key="9">
    <source>
        <dbReference type="EMBL" id="KAJ7961800.1"/>
    </source>
</evidence>
<dbReference type="Proteomes" id="UP001163823">
    <property type="component" value="Chromosome 7"/>
</dbReference>
<keyword evidence="7" id="KW-0812">Transmembrane</keyword>
<feature type="region of interest" description="Disordered" evidence="8">
    <location>
        <begin position="132"/>
        <end position="152"/>
    </location>
</feature>
<dbReference type="GO" id="GO:0009969">
    <property type="term" value="P:xyloglucan biosynthetic process"/>
    <property type="evidence" value="ECO:0007669"/>
    <property type="project" value="TreeGrafter"/>
</dbReference>
<proteinExistence type="inferred from homology"/>
<evidence type="ECO:0000256" key="4">
    <source>
        <dbReference type="ARBA" id="ARBA00023034"/>
    </source>
</evidence>
<dbReference type="GO" id="GO:0071555">
    <property type="term" value="P:cell wall organization"/>
    <property type="evidence" value="ECO:0007669"/>
    <property type="project" value="UniProtKB-UniRule"/>
</dbReference>
<dbReference type="InterPro" id="IPR004938">
    <property type="entry name" value="XG_FTase"/>
</dbReference>
<dbReference type="Gene3D" id="3.40.50.11340">
    <property type="match status" value="1"/>
</dbReference>
<dbReference type="EMBL" id="JARAOO010000007">
    <property type="protein sequence ID" value="KAJ7961800.1"/>
    <property type="molecule type" value="Genomic_DNA"/>
</dbReference>
<dbReference type="AlphaFoldDB" id="A0AAD7PP63"/>
<gene>
    <name evidence="9" type="ORF">O6P43_017106</name>
</gene>
<evidence type="ECO:0000256" key="5">
    <source>
        <dbReference type="ARBA" id="ARBA00023180"/>
    </source>
</evidence>
<comment type="caution">
    <text evidence="9">The sequence shown here is derived from an EMBL/GenBank/DDBJ whole genome shotgun (WGS) entry which is preliminary data.</text>
</comment>
<comment type="similarity">
    <text evidence="1 7">Belongs to the glycosyltransferase 37 family.</text>
</comment>
<keyword evidence="2 7" id="KW-0328">Glycosyltransferase</keyword>
<keyword evidence="7" id="KW-1133">Transmembrane helix</keyword>
<feature type="transmembrane region" description="Helical" evidence="7">
    <location>
        <begin position="21"/>
        <end position="40"/>
    </location>
</feature>
<evidence type="ECO:0000256" key="6">
    <source>
        <dbReference type="ARBA" id="ARBA00023316"/>
    </source>
</evidence>
<evidence type="ECO:0000313" key="10">
    <source>
        <dbReference type="Proteomes" id="UP001163823"/>
    </source>
</evidence>
<evidence type="ECO:0000256" key="8">
    <source>
        <dbReference type="SAM" id="MobiDB-lite"/>
    </source>
</evidence>
<dbReference type="PANTHER" id="PTHR31889:SF52">
    <property type="entry name" value="FUCOSYLTRANSFERASE"/>
    <property type="match status" value="1"/>
</dbReference>
<comment type="subcellular location">
    <subcellularLocation>
        <location evidence="7">Golgi apparatus</location>
        <location evidence="7">Golgi stack membrane</location>
        <topology evidence="7">Single-pass type II membrane protein</topology>
    </subcellularLocation>
</comment>
<keyword evidence="3 7" id="KW-0808">Transferase</keyword>
<organism evidence="9 10">
    <name type="scientific">Quillaja saponaria</name>
    <name type="common">Soap bark tree</name>
    <dbReference type="NCBI Taxonomy" id="32244"/>
    <lineage>
        <taxon>Eukaryota</taxon>
        <taxon>Viridiplantae</taxon>
        <taxon>Streptophyta</taxon>
        <taxon>Embryophyta</taxon>
        <taxon>Tracheophyta</taxon>
        <taxon>Spermatophyta</taxon>
        <taxon>Magnoliopsida</taxon>
        <taxon>eudicotyledons</taxon>
        <taxon>Gunneridae</taxon>
        <taxon>Pentapetalae</taxon>
        <taxon>rosids</taxon>
        <taxon>fabids</taxon>
        <taxon>Fabales</taxon>
        <taxon>Quillajaceae</taxon>
        <taxon>Quillaja</taxon>
    </lineage>
</organism>
<keyword evidence="5" id="KW-0325">Glycoprotein</keyword>
<dbReference type="PANTHER" id="PTHR31889">
    <property type="entry name" value="FUCOSYLTRANSFERASE 2-RELATED"/>
    <property type="match status" value="1"/>
</dbReference>
<dbReference type="Pfam" id="PF03254">
    <property type="entry name" value="XG_FTase"/>
    <property type="match status" value="1"/>
</dbReference>
<dbReference type="GO" id="GO:0032580">
    <property type="term" value="C:Golgi cisterna membrane"/>
    <property type="evidence" value="ECO:0007669"/>
    <property type="project" value="UniProtKB-SubCell"/>
</dbReference>
<evidence type="ECO:0000256" key="3">
    <source>
        <dbReference type="ARBA" id="ARBA00022679"/>
    </source>
</evidence>
<name>A0AAD7PP63_QUISA</name>
<keyword evidence="6 7" id="KW-0961">Cell wall biogenesis/degradation</keyword>
<dbReference type="KEGG" id="qsa:O6P43_017106"/>
<feature type="compositionally biased region" description="Polar residues" evidence="8">
    <location>
        <begin position="134"/>
        <end position="152"/>
    </location>
</feature>
<keyword evidence="7" id="KW-0472">Membrane</keyword>
<comment type="function">
    <text evidence="7">May be involved in cell wall biosynthesis.</text>
</comment>
<protein>
    <recommendedName>
        <fullName evidence="7">Fucosyltransferase</fullName>
        <ecNumber evidence="7">2.4.1.-</ecNumber>
    </recommendedName>
</protein>
<accession>A0AAD7PP63</accession>
<dbReference type="GO" id="GO:0042546">
    <property type="term" value="P:cell wall biogenesis"/>
    <property type="evidence" value="ECO:0007669"/>
    <property type="project" value="InterPro"/>
</dbReference>
<dbReference type="Gene3D" id="3.40.50.11350">
    <property type="match status" value="1"/>
</dbReference>